<dbReference type="Proteomes" id="UP000214603">
    <property type="component" value="Unassembled WGS sequence"/>
</dbReference>
<comment type="caution">
    <text evidence="1">The sequence shown here is derived from an EMBL/GenBank/DDBJ whole genome shotgun (WGS) entry which is preliminary data.</text>
</comment>
<dbReference type="AlphaFoldDB" id="A0A225MNP3"/>
<keyword evidence="2" id="KW-1185">Reference proteome</keyword>
<gene>
    <name evidence="1" type="ORF">CEY11_09220</name>
</gene>
<reference evidence="2" key="1">
    <citation type="submission" date="2017-06" db="EMBL/GenBank/DDBJ databases">
        <title>Herbaspirillum phytohormonus sp. nov., isolated from the root nodule of Robinia pseudoacacia in lead-zinc mine.</title>
        <authorList>
            <person name="Fan M."/>
            <person name="Lin Y."/>
        </authorList>
    </citation>
    <scope>NUCLEOTIDE SEQUENCE [LARGE SCALE GENOMIC DNA]</scope>
    <source>
        <strain evidence="2">SC-089</strain>
    </source>
</reference>
<name>A0A225MNP3_9BURK</name>
<dbReference type="OrthoDB" id="332209at2"/>
<dbReference type="RefSeq" id="WP_088603070.1">
    <property type="nucleotide sequence ID" value="NZ_NJIH01000004.1"/>
</dbReference>
<protein>
    <submittedName>
        <fullName evidence="1">Uncharacterized protein</fullName>
    </submittedName>
</protein>
<accession>A0A225MNP3</accession>
<proteinExistence type="predicted"/>
<evidence type="ECO:0000313" key="2">
    <source>
        <dbReference type="Proteomes" id="UP000214603"/>
    </source>
</evidence>
<dbReference type="EMBL" id="NJIH01000004">
    <property type="protein sequence ID" value="OWT61983.1"/>
    <property type="molecule type" value="Genomic_DNA"/>
</dbReference>
<sequence length="70" mass="7640">MNINKAVMKAYESKPLKEIADAPVSALQGVSEGDAEHLKAAFNVKTVRDLANLKFVHWAQAITTLADTEE</sequence>
<evidence type="ECO:0000313" key="1">
    <source>
        <dbReference type="EMBL" id="OWT61983.1"/>
    </source>
</evidence>
<organism evidence="1 2">
    <name type="scientific">Candidimonas nitroreducens</name>
    <dbReference type="NCBI Taxonomy" id="683354"/>
    <lineage>
        <taxon>Bacteria</taxon>
        <taxon>Pseudomonadati</taxon>
        <taxon>Pseudomonadota</taxon>
        <taxon>Betaproteobacteria</taxon>
        <taxon>Burkholderiales</taxon>
        <taxon>Alcaligenaceae</taxon>
        <taxon>Candidimonas</taxon>
    </lineage>
</organism>